<feature type="region of interest" description="Disordered" evidence="12">
    <location>
        <begin position="1"/>
        <end position="48"/>
    </location>
</feature>
<dbReference type="InterPro" id="IPR020422">
    <property type="entry name" value="TYR_PHOSPHATASE_DUAL_dom"/>
</dbReference>
<evidence type="ECO:0000259" key="13">
    <source>
        <dbReference type="PROSITE" id="PS50054"/>
    </source>
</evidence>
<dbReference type="GeneID" id="116947157"/>
<evidence type="ECO:0000256" key="7">
    <source>
        <dbReference type="ARBA" id="ARBA00054725"/>
    </source>
</evidence>
<dbReference type="RefSeq" id="XP_032818491.1">
    <property type="nucleotide sequence ID" value="XM_032962600.1"/>
</dbReference>
<feature type="compositionally biased region" description="Polar residues" evidence="12">
    <location>
        <begin position="15"/>
        <end position="26"/>
    </location>
</feature>
<proteinExistence type="inferred from homology"/>
<keyword evidence="5" id="KW-0904">Protein phosphatase</keyword>
<feature type="region of interest" description="Disordered" evidence="12">
    <location>
        <begin position="258"/>
        <end position="312"/>
    </location>
</feature>
<dbReference type="KEGG" id="pmrn:116947157"/>
<evidence type="ECO:0000256" key="6">
    <source>
        <dbReference type="ARBA" id="ARBA00023242"/>
    </source>
</evidence>
<dbReference type="InterPro" id="IPR051029">
    <property type="entry name" value="mRNA_Capping_Enz/RNA_Phosphat"/>
</dbReference>
<evidence type="ECO:0000256" key="2">
    <source>
        <dbReference type="ARBA" id="ARBA00008601"/>
    </source>
</evidence>
<evidence type="ECO:0000256" key="8">
    <source>
        <dbReference type="ARBA" id="ARBA00065987"/>
    </source>
</evidence>
<dbReference type="InterPro" id="IPR016130">
    <property type="entry name" value="Tyr_Pase_AS"/>
</dbReference>
<name>A0AAJ7TKF7_PETMA</name>
<dbReference type="InterPro" id="IPR000387">
    <property type="entry name" value="Tyr_Pase_dom"/>
</dbReference>
<gene>
    <name evidence="16" type="primary">DUSP11</name>
</gene>
<evidence type="ECO:0000256" key="4">
    <source>
        <dbReference type="ARBA" id="ARBA00022884"/>
    </source>
</evidence>
<dbReference type="CTD" id="8446"/>
<dbReference type="CDD" id="cd17665">
    <property type="entry name" value="DSP_DUSP11"/>
    <property type="match status" value="1"/>
</dbReference>
<comment type="similarity">
    <text evidence="2">Belongs to the protein-tyrosine phosphatase family. Non-receptor class dual specificity subfamily.</text>
</comment>
<evidence type="ECO:0000256" key="10">
    <source>
        <dbReference type="ARBA" id="ARBA00076572"/>
    </source>
</evidence>
<dbReference type="GO" id="GO:0005634">
    <property type="term" value="C:nucleus"/>
    <property type="evidence" value="ECO:0007669"/>
    <property type="project" value="UniProtKB-SubCell"/>
</dbReference>
<organism evidence="15 16">
    <name type="scientific">Petromyzon marinus</name>
    <name type="common">Sea lamprey</name>
    <dbReference type="NCBI Taxonomy" id="7757"/>
    <lineage>
        <taxon>Eukaryota</taxon>
        <taxon>Metazoa</taxon>
        <taxon>Chordata</taxon>
        <taxon>Craniata</taxon>
        <taxon>Vertebrata</taxon>
        <taxon>Cyclostomata</taxon>
        <taxon>Hyperoartia</taxon>
        <taxon>Petromyzontiformes</taxon>
        <taxon>Petromyzontidae</taxon>
        <taxon>Petromyzon</taxon>
    </lineage>
</organism>
<reference evidence="16" key="1">
    <citation type="submission" date="2025-08" db="UniProtKB">
        <authorList>
            <consortium name="RefSeq"/>
        </authorList>
    </citation>
    <scope>IDENTIFICATION</scope>
    <source>
        <tissue evidence="16">Sperm</tissue>
    </source>
</reference>
<accession>A0AAJ7TKF7</accession>
<keyword evidence="15" id="KW-1185">Reference proteome</keyword>
<comment type="function">
    <text evidence="7">Possesses RNA 5'-triphosphatase and diphosphatase activities, but displays a poor protein-tyrosine phosphatase activity. In addition, has phosphatase activity with ATP, ADP and O-methylfluorescein phosphate (in vitro). Binds to RNA. May participate in nuclear mRNA metabolism.</text>
</comment>
<keyword evidence="3" id="KW-0378">Hydrolase</keyword>
<feature type="compositionally biased region" description="Basic and acidic residues" evidence="12">
    <location>
        <begin position="271"/>
        <end position="292"/>
    </location>
</feature>
<evidence type="ECO:0000313" key="16">
    <source>
        <dbReference type="RefSeq" id="XP_032818491.1"/>
    </source>
</evidence>
<dbReference type="SMART" id="SM00195">
    <property type="entry name" value="DSPc"/>
    <property type="match status" value="1"/>
</dbReference>
<evidence type="ECO:0000256" key="9">
    <source>
        <dbReference type="ARBA" id="ARBA00068666"/>
    </source>
</evidence>
<dbReference type="Gene3D" id="3.90.190.10">
    <property type="entry name" value="Protein tyrosine phosphatase superfamily"/>
    <property type="match status" value="1"/>
</dbReference>
<dbReference type="FunFam" id="3.90.190.10:FF:000064">
    <property type="entry name" value="RNA/RNP complex-1-interacting phosphatase homolog"/>
    <property type="match status" value="1"/>
</dbReference>
<dbReference type="SUPFAM" id="SSF52799">
    <property type="entry name" value="(Phosphotyrosine protein) phosphatases II"/>
    <property type="match status" value="1"/>
</dbReference>
<feature type="domain" description="Tyrosine specific protein phosphatases" evidence="14">
    <location>
        <begin position="171"/>
        <end position="240"/>
    </location>
</feature>
<feature type="domain" description="Tyrosine-protein phosphatase" evidence="13">
    <location>
        <begin position="96"/>
        <end position="251"/>
    </location>
</feature>
<keyword evidence="4" id="KW-0694">RNA-binding</keyword>
<dbReference type="PROSITE" id="PS50054">
    <property type="entry name" value="TYR_PHOSPHATASE_DUAL"/>
    <property type="match status" value="1"/>
</dbReference>
<sequence>MPLLADTKQHEDSSYDASEQRGSSRASPWDESARSSHSPRQGASRPEQMIRGGIALHRGLSRSHAMGKKNAVPDRWENYVPVGKRVKGTRFISFKVPLRQAILDHLEAEVTQMSPLGLLENISRQNESLGLVIDLTNTTRYYDPKELTKAGIKYEKIFTMGHEVPNDKTIAHFKETIKTFIGENGENDKLIGVHCTHGVNRTGYLVCRYLIDCEKMEPDEAIQAFNSARGHSIERENYLKDLKTRDYARHSSAASCPAQASSSVFHPSHSGQEKTASRKTLTRLDHRNDQRARVYQRPPSRRFHQMPPQDTRMDWWSQTPAVGGYQQDYFHHPEGGYVQNYSQSFNYQPFWQMQPPIPFHQQRFQAQSFDQQDERLWWQWAENQQ</sequence>
<dbReference type="InterPro" id="IPR000340">
    <property type="entry name" value="Dual-sp_phosphatase_cat-dom"/>
</dbReference>
<dbReference type="PANTHER" id="PTHR10367:SF9">
    <property type="entry name" value="DUAL-SPECIFICITY PHOSPHATASE 11 (RNA_RNP COMPLEX 1-INTERACTING)"/>
    <property type="match status" value="1"/>
</dbReference>
<dbReference type="GO" id="GO:0004721">
    <property type="term" value="F:phosphoprotein phosphatase activity"/>
    <property type="evidence" value="ECO:0007669"/>
    <property type="project" value="UniProtKB-KW"/>
</dbReference>
<comment type="subcellular location">
    <subcellularLocation>
        <location evidence="1">Nucleus</location>
    </subcellularLocation>
</comment>
<evidence type="ECO:0000313" key="15">
    <source>
        <dbReference type="Proteomes" id="UP001318040"/>
    </source>
</evidence>
<evidence type="ECO:0000256" key="5">
    <source>
        <dbReference type="ARBA" id="ARBA00022912"/>
    </source>
</evidence>
<evidence type="ECO:0000256" key="12">
    <source>
        <dbReference type="SAM" id="MobiDB-lite"/>
    </source>
</evidence>
<evidence type="ECO:0000256" key="3">
    <source>
        <dbReference type="ARBA" id="ARBA00022801"/>
    </source>
</evidence>
<dbReference type="PROSITE" id="PS00383">
    <property type="entry name" value="TYR_PHOSPHATASE_1"/>
    <property type="match status" value="1"/>
</dbReference>
<comment type="subunit">
    <text evidence="8">Monomer. May interact with SFRS7 and SFRS9/SRP30C.</text>
</comment>
<dbReference type="PANTHER" id="PTHR10367">
    <property type="entry name" value="MRNA-CAPPING ENZYME"/>
    <property type="match status" value="1"/>
</dbReference>
<dbReference type="GO" id="GO:0004651">
    <property type="term" value="F:polynucleotide 5'-phosphatase activity"/>
    <property type="evidence" value="ECO:0007669"/>
    <property type="project" value="TreeGrafter"/>
</dbReference>
<evidence type="ECO:0000256" key="1">
    <source>
        <dbReference type="ARBA" id="ARBA00004123"/>
    </source>
</evidence>
<dbReference type="AlphaFoldDB" id="A0AAJ7TKF7"/>
<dbReference type="PROSITE" id="PS50056">
    <property type="entry name" value="TYR_PHOSPHATASE_2"/>
    <property type="match status" value="1"/>
</dbReference>
<evidence type="ECO:0000256" key="11">
    <source>
        <dbReference type="ARBA" id="ARBA00080235"/>
    </source>
</evidence>
<protein>
    <recommendedName>
        <fullName evidence="9">RNA/RNP complex-1-interacting phosphatase</fullName>
    </recommendedName>
    <alternativeName>
        <fullName evidence="10">Dual specificity protein phosphatase 11</fullName>
    </alternativeName>
    <alternativeName>
        <fullName evidence="11">Phosphatase that interacts with RNA/RNP complex 1</fullName>
    </alternativeName>
</protein>
<keyword evidence="6" id="KW-0539">Nucleus</keyword>
<dbReference type="InterPro" id="IPR029021">
    <property type="entry name" value="Prot-tyrosine_phosphatase-like"/>
</dbReference>
<dbReference type="GO" id="GO:0003723">
    <property type="term" value="F:RNA binding"/>
    <property type="evidence" value="ECO:0007669"/>
    <property type="project" value="UniProtKB-KW"/>
</dbReference>
<dbReference type="Proteomes" id="UP001318040">
    <property type="component" value="Chromosome 29"/>
</dbReference>
<evidence type="ECO:0000259" key="14">
    <source>
        <dbReference type="PROSITE" id="PS50056"/>
    </source>
</evidence>
<dbReference type="Pfam" id="PF00782">
    <property type="entry name" value="DSPc"/>
    <property type="match status" value="1"/>
</dbReference>